<dbReference type="InterPro" id="IPR036291">
    <property type="entry name" value="NAD(P)-bd_dom_sf"/>
</dbReference>
<dbReference type="Pfam" id="PF13561">
    <property type="entry name" value="adh_short_C2"/>
    <property type="match status" value="1"/>
</dbReference>
<evidence type="ECO:0000313" key="4">
    <source>
        <dbReference type="EMBL" id="BBX17003.1"/>
    </source>
</evidence>
<dbReference type="SUPFAM" id="SSF51735">
    <property type="entry name" value="NAD(P)-binding Rossmann-fold domains"/>
    <property type="match status" value="1"/>
</dbReference>
<dbReference type="Gene3D" id="3.40.50.720">
    <property type="entry name" value="NAD(P)-binding Rossmann-like Domain"/>
    <property type="match status" value="1"/>
</dbReference>
<reference evidence="4 5" key="1">
    <citation type="journal article" date="2019" name="Emerg. Microbes Infect.">
        <title>Comprehensive subspecies identification of 175 nontuberculous mycobacteria species based on 7547 genomic profiles.</title>
        <authorList>
            <person name="Matsumoto Y."/>
            <person name="Kinjo T."/>
            <person name="Motooka D."/>
            <person name="Nabeya D."/>
            <person name="Jung N."/>
            <person name="Uechi K."/>
            <person name="Horii T."/>
            <person name="Iida T."/>
            <person name="Fujita J."/>
            <person name="Nakamura S."/>
        </authorList>
    </citation>
    <scope>NUCLEOTIDE SEQUENCE [LARGE SCALE GENOMIC DNA]</scope>
    <source>
        <strain evidence="4 5">JCM 6396</strain>
    </source>
</reference>
<dbReference type="RefSeq" id="WP_098004708.1">
    <property type="nucleotide sequence ID" value="NZ_AP022563.1"/>
</dbReference>
<proteinExistence type="inferred from homology"/>
<evidence type="ECO:0000313" key="5">
    <source>
        <dbReference type="Proteomes" id="UP000467006"/>
    </source>
</evidence>
<organism evidence="4 5">
    <name type="scientific">Mycolicibacterium duvalii</name>
    <dbReference type="NCBI Taxonomy" id="39688"/>
    <lineage>
        <taxon>Bacteria</taxon>
        <taxon>Bacillati</taxon>
        <taxon>Actinomycetota</taxon>
        <taxon>Actinomycetes</taxon>
        <taxon>Mycobacteriales</taxon>
        <taxon>Mycobacteriaceae</taxon>
        <taxon>Mycolicibacterium</taxon>
    </lineage>
</organism>
<dbReference type="PANTHER" id="PTHR43639:SF1">
    <property type="entry name" value="SHORT-CHAIN DEHYDROGENASE_REDUCTASE FAMILY PROTEIN"/>
    <property type="match status" value="1"/>
</dbReference>
<dbReference type="FunFam" id="3.40.50.720:FF:000084">
    <property type="entry name" value="Short-chain dehydrogenase reductase"/>
    <property type="match status" value="1"/>
</dbReference>
<evidence type="ECO:0000256" key="2">
    <source>
        <dbReference type="ARBA" id="ARBA00023002"/>
    </source>
</evidence>
<feature type="domain" description="Ketoreductase" evidence="3">
    <location>
        <begin position="6"/>
        <end position="187"/>
    </location>
</feature>
<accession>A0A7I7JZ08</accession>
<keyword evidence="2" id="KW-0560">Oxidoreductase</keyword>
<keyword evidence="5" id="KW-1185">Reference proteome</keyword>
<dbReference type="EMBL" id="AP022563">
    <property type="protein sequence ID" value="BBX17003.1"/>
    <property type="molecule type" value="Genomic_DNA"/>
</dbReference>
<protein>
    <submittedName>
        <fullName evidence="4">Short-chain dehydrogenase</fullName>
    </submittedName>
</protein>
<dbReference type="SMART" id="SM00822">
    <property type="entry name" value="PKS_KR"/>
    <property type="match status" value="1"/>
</dbReference>
<dbReference type="InterPro" id="IPR002347">
    <property type="entry name" value="SDR_fam"/>
</dbReference>
<sequence length="250" mass="25559">MILDGTVALVTGAGQGVGRGIALALAAEGARVAVVGRTATKCQAVAAEIAERGGQAIAVAADVARRSDVDACVAAARAQLGPISCLVNAAQQTHYSSLRKLTEDDLDAVWQSGAVGSLRMMQACFEDLRATRGSVVNVGSGSGLTARPAMGAYAAVKEALRTMSRVAAAEWGRYGIRVNVICPLASSPGMDSWMGDLPGAGEQLVSQVPLGRLGDAEGDIGRAVVFLAGPDSGYITGTTMMIDGGYDYLR</sequence>
<dbReference type="OrthoDB" id="4380821at2"/>
<name>A0A7I7JZ08_9MYCO</name>
<dbReference type="PRINTS" id="PR00081">
    <property type="entry name" value="GDHRDH"/>
</dbReference>
<dbReference type="PANTHER" id="PTHR43639">
    <property type="entry name" value="OXIDOREDUCTASE, SHORT-CHAIN DEHYDROGENASE/REDUCTASE FAMILY (AFU_ORTHOLOGUE AFUA_5G02870)"/>
    <property type="match status" value="1"/>
</dbReference>
<gene>
    <name evidence="4" type="ORF">MDUV_18630</name>
</gene>
<dbReference type="Proteomes" id="UP000467006">
    <property type="component" value="Chromosome"/>
</dbReference>
<dbReference type="KEGG" id="mdu:MDUV_18630"/>
<dbReference type="AlphaFoldDB" id="A0A7I7JZ08"/>
<comment type="similarity">
    <text evidence="1">Belongs to the short-chain dehydrogenases/reductases (SDR) family.</text>
</comment>
<dbReference type="GO" id="GO:0016491">
    <property type="term" value="F:oxidoreductase activity"/>
    <property type="evidence" value="ECO:0007669"/>
    <property type="project" value="UniProtKB-KW"/>
</dbReference>
<evidence type="ECO:0000256" key="1">
    <source>
        <dbReference type="ARBA" id="ARBA00006484"/>
    </source>
</evidence>
<dbReference type="InterPro" id="IPR057326">
    <property type="entry name" value="KR_dom"/>
</dbReference>
<evidence type="ECO:0000259" key="3">
    <source>
        <dbReference type="SMART" id="SM00822"/>
    </source>
</evidence>
<dbReference type="CDD" id="cd05233">
    <property type="entry name" value="SDR_c"/>
    <property type="match status" value="1"/>
</dbReference>